<comment type="caution">
    <text evidence="1">The sequence shown here is derived from an EMBL/GenBank/DDBJ whole genome shotgun (WGS) entry which is preliminary data.</text>
</comment>
<dbReference type="EMBL" id="JALJOV010001114">
    <property type="protein sequence ID" value="KAK9854189.1"/>
    <property type="molecule type" value="Genomic_DNA"/>
</dbReference>
<evidence type="ECO:0000313" key="1">
    <source>
        <dbReference type="EMBL" id="KAK9854189.1"/>
    </source>
</evidence>
<proteinExistence type="predicted"/>
<name>A0AAW1SS34_9CHLO</name>
<organism evidence="1 2">
    <name type="scientific">Apatococcus fuscideae</name>
    <dbReference type="NCBI Taxonomy" id="2026836"/>
    <lineage>
        <taxon>Eukaryota</taxon>
        <taxon>Viridiplantae</taxon>
        <taxon>Chlorophyta</taxon>
        <taxon>core chlorophytes</taxon>
        <taxon>Trebouxiophyceae</taxon>
        <taxon>Chlorellales</taxon>
        <taxon>Chlorellaceae</taxon>
        <taxon>Apatococcus</taxon>
    </lineage>
</organism>
<protein>
    <submittedName>
        <fullName evidence="1">Uncharacterized protein</fullName>
    </submittedName>
</protein>
<reference evidence="1 2" key="1">
    <citation type="journal article" date="2024" name="Nat. Commun.">
        <title>Phylogenomics reveals the evolutionary origins of lichenization in chlorophyte algae.</title>
        <authorList>
            <person name="Puginier C."/>
            <person name="Libourel C."/>
            <person name="Otte J."/>
            <person name="Skaloud P."/>
            <person name="Haon M."/>
            <person name="Grisel S."/>
            <person name="Petersen M."/>
            <person name="Berrin J.G."/>
            <person name="Delaux P.M."/>
            <person name="Dal Grande F."/>
            <person name="Keller J."/>
        </authorList>
    </citation>
    <scope>NUCLEOTIDE SEQUENCE [LARGE SCALE GENOMIC DNA]</scope>
    <source>
        <strain evidence="1 2">SAG 2523</strain>
    </source>
</reference>
<dbReference type="AlphaFoldDB" id="A0AAW1SS34"/>
<keyword evidence="2" id="KW-1185">Reference proteome</keyword>
<dbReference type="Proteomes" id="UP001485043">
    <property type="component" value="Unassembled WGS sequence"/>
</dbReference>
<feature type="non-terminal residue" evidence="1">
    <location>
        <position position="1"/>
    </location>
</feature>
<accession>A0AAW1SS34</accession>
<gene>
    <name evidence="1" type="ORF">WJX84_008891</name>
</gene>
<sequence>EVNEVQQEVTDLVQLLTSRQAELASMLNGFPQLRSTIWFSEASQQAAVQSLTPQMTENRGKVEDLLREAMLLQEAMTKKIEAGALEKLLPRRFKQYTKGVSSRA</sequence>
<evidence type="ECO:0000313" key="2">
    <source>
        <dbReference type="Proteomes" id="UP001485043"/>
    </source>
</evidence>